<proteinExistence type="predicted"/>
<dbReference type="AlphaFoldDB" id="A0A8K1GTF8"/>
<comment type="caution">
    <text evidence="1">The sequence shown here is derived from an EMBL/GenBank/DDBJ whole genome shotgun (WGS) entry which is preliminary data.</text>
</comment>
<dbReference type="Proteomes" id="UP000796761">
    <property type="component" value="Unassembled WGS sequence"/>
</dbReference>
<evidence type="ECO:0000313" key="1">
    <source>
        <dbReference type="EMBL" id="TRZ25035.1"/>
    </source>
</evidence>
<gene>
    <name evidence="1" type="ORF">HGM15179_002052</name>
</gene>
<keyword evidence="2" id="KW-1185">Reference proteome</keyword>
<evidence type="ECO:0000313" key="2">
    <source>
        <dbReference type="Proteomes" id="UP000796761"/>
    </source>
</evidence>
<name>A0A8K1GTF8_9PASS</name>
<organism evidence="1 2">
    <name type="scientific">Zosterops borbonicus</name>
    <dbReference type="NCBI Taxonomy" id="364589"/>
    <lineage>
        <taxon>Eukaryota</taxon>
        <taxon>Metazoa</taxon>
        <taxon>Chordata</taxon>
        <taxon>Craniata</taxon>
        <taxon>Vertebrata</taxon>
        <taxon>Euteleostomi</taxon>
        <taxon>Archelosauria</taxon>
        <taxon>Archosauria</taxon>
        <taxon>Dinosauria</taxon>
        <taxon>Saurischia</taxon>
        <taxon>Theropoda</taxon>
        <taxon>Coelurosauria</taxon>
        <taxon>Aves</taxon>
        <taxon>Neognathae</taxon>
        <taxon>Neoaves</taxon>
        <taxon>Telluraves</taxon>
        <taxon>Australaves</taxon>
        <taxon>Passeriformes</taxon>
        <taxon>Sylvioidea</taxon>
        <taxon>Zosteropidae</taxon>
        <taxon>Zosterops</taxon>
    </lineage>
</organism>
<dbReference type="EMBL" id="SWJQ01000034">
    <property type="protein sequence ID" value="TRZ25035.1"/>
    <property type="molecule type" value="Genomic_DNA"/>
</dbReference>
<reference evidence="1" key="1">
    <citation type="submission" date="2019-04" db="EMBL/GenBank/DDBJ databases">
        <title>Genome assembly of Zosterops borbonicus 15179.</title>
        <authorList>
            <person name="Leroy T."/>
            <person name="Anselmetti Y."/>
            <person name="Tilak M.-K."/>
            <person name="Nabholz B."/>
        </authorList>
    </citation>
    <scope>NUCLEOTIDE SEQUENCE</scope>
    <source>
        <strain evidence="1">HGM_15179</strain>
        <tissue evidence="1">Muscle</tissue>
    </source>
</reference>
<accession>A0A8K1GTF8</accession>
<sequence length="136" mass="14430">MAPGTWDKTVPPGVTYELLFPRGISCAPEQDGSLQAIAEQQVDPSLAIAGAQGSGELFPLEGPQPIVPMACELPGMRNWVSMPRTCFFSTSQGCHARPSGIDEGPSPHIFFALEGLCLKRHKAGFACFGNGSIRAD</sequence>
<protein>
    <submittedName>
        <fullName evidence="1">Uncharacterized protein</fullName>
    </submittedName>
</protein>